<comment type="caution">
    <text evidence="1">The sequence shown here is derived from an EMBL/GenBank/DDBJ whole genome shotgun (WGS) entry which is preliminary data.</text>
</comment>
<dbReference type="EMBL" id="LGST01000002">
    <property type="protein sequence ID" value="KNE02647.1"/>
    <property type="molecule type" value="Genomic_DNA"/>
</dbReference>
<evidence type="ECO:0000313" key="1">
    <source>
        <dbReference type="EMBL" id="KNE02647.1"/>
    </source>
</evidence>
<evidence type="ECO:0000313" key="2">
    <source>
        <dbReference type="Proteomes" id="UP000037122"/>
    </source>
</evidence>
<proteinExistence type="predicted"/>
<organism evidence="1 2">
    <name type="scientific">Candidozyma auris</name>
    <name type="common">Yeast</name>
    <name type="synonym">Candida auris</name>
    <dbReference type="NCBI Taxonomy" id="498019"/>
    <lineage>
        <taxon>Eukaryota</taxon>
        <taxon>Fungi</taxon>
        <taxon>Dikarya</taxon>
        <taxon>Ascomycota</taxon>
        <taxon>Saccharomycotina</taxon>
        <taxon>Pichiomycetes</taxon>
        <taxon>Metschnikowiaceae</taxon>
        <taxon>Candidozyma</taxon>
    </lineage>
</organism>
<reference evidence="2" key="1">
    <citation type="journal article" date="2015" name="BMC Genomics">
        <title>Draft genome of a commonly misdiagnosed multidrug resistant pathogen Candida auris.</title>
        <authorList>
            <person name="Chatterjee S."/>
            <person name="Alampalli S.V."/>
            <person name="Nageshan R.K."/>
            <person name="Chettiar S.T."/>
            <person name="Joshi S."/>
            <person name="Tatu U.S."/>
        </authorList>
    </citation>
    <scope>NUCLEOTIDE SEQUENCE [LARGE SCALE GENOMIC DNA]</scope>
    <source>
        <strain evidence="2">6684</strain>
    </source>
</reference>
<gene>
    <name evidence="1" type="ORF">QG37_00019</name>
</gene>
<protein>
    <submittedName>
        <fullName evidence="1">Uncharacterized protein</fullName>
    </submittedName>
</protein>
<dbReference type="VEuPathDB" id="FungiDB:QG37_00019"/>
<sequence>MRQALKENDDEMYTMLPTSAFKQMEGRQKKPPSQGNHEFVISVRREQTGLIYSV</sequence>
<dbReference type="Proteomes" id="UP000037122">
    <property type="component" value="Unassembled WGS sequence"/>
</dbReference>
<name>A0A0L0P8F5_CANAR</name>
<accession>A0A0L0P8F5</accession>
<dbReference type="AlphaFoldDB" id="A0A0L0P8F5"/>